<dbReference type="FunFam" id="2.120.10.30:FF:000045">
    <property type="entry name" value="Blast:Protein yellow"/>
    <property type="match status" value="1"/>
</dbReference>
<dbReference type="Pfam" id="PF03022">
    <property type="entry name" value="MRJP"/>
    <property type="match status" value="1"/>
</dbReference>
<evidence type="ECO:0000256" key="2">
    <source>
        <dbReference type="ARBA" id="ARBA00009127"/>
    </source>
</evidence>
<keyword evidence="4" id="KW-0732">Signal</keyword>
<reference evidence="5 6" key="1">
    <citation type="submission" date="2017-03" db="EMBL/GenBank/DDBJ databases">
        <title>Genome of the blue death feigning beetle - Asbolus verrucosus.</title>
        <authorList>
            <person name="Rider S.D."/>
        </authorList>
    </citation>
    <scope>NUCLEOTIDE SEQUENCE [LARGE SCALE GENOMIC DNA]</scope>
    <source>
        <strain evidence="5">Butters</strain>
        <tissue evidence="5">Head and leg muscle</tissue>
    </source>
</reference>
<comment type="similarity">
    <text evidence="2">Belongs to the major royal jelly protein family.</text>
</comment>
<name>A0A482VC82_ASBVE</name>
<organism evidence="5 6">
    <name type="scientific">Asbolus verrucosus</name>
    <name type="common">Desert ironclad beetle</name>
    <dbReference type="NCBI Taxonomy" id="1661398"/>
    <lineage>
        <taxon>Eukaryota</taxon>
        <taxon>Metazoa</taxon>
        <taxon>Ecdysozoa</taxon>
        <taxon>Arthropoda</taxon>
        <taxon>Hexapoda</taxon>
        <taxon>Insecta</taxon>
        <taxon>Pterygota</taxon>
        <taxon>Neoptera</taxon>
        <taxon>Endopterygota</taxon>
        <taxon>Coleoptera</taxon>
        <taxon>Polyphaga</taxon>
        <taxon>Cucujiformia</taxon>
        <taxon>Tenebrionidae</taxon>
        <taxon>Pimeliinae</taxon>
        <taxon>Asbolus</taxon>
    </lineage>
</organism>
<dbReference type="AlphaFoldDB" id="A0A482VC82"/>
<keyword evidence="3" id="KW-0964">Secreted</keyword>
<comment type="caution">
    <text evidence="5">The sequence shown here is derived from an EMBL/GenBank/DDBJ whole genome shotgun (WGS) entry which is preliminary data.</text>
</comment>
<evidence type="ECO:0000313" key="5">
    <source>
        <dbReference type="EMBL" id="RZB40748.1"/>
    </source>
</evidence>
<dbReference type="PANTHER" id="PTHR10009">
    <property type="entry name" value="PROTEIN YELLOW-RELATED"/>
    <property type="match status" value="1"/>
</dbReference>
<dbReference type="STRING" id="1661398.A0A482VC82"/>
<dbReference type="Gene3D" id="2.120.10.30">
    <property type="entry name" value="TolB, C-terminal domain"/>
    <property type="match status" value="1"/>
</dbReference>
<dbReference type="OrthoDB" id="7776143at2759"/>
<sequence>EVINQWNLLDYSFPYDYDLINSYRPENSVFTGLEITDDRIFLAVPRLRTGVGATLATIPRHTPPGSSPALQAYPSWDFHRIAKGLNDSCDGLTSVYRIRKDSCNRLWVLDAGVLTSLEDFRRICPPKLVIFDLRTDQPVRTIIFPRQVLRPNSLLTNLILDETVQGTCDHAFVYMSDTAAPGLVVYDGSQDTAWRLMHPAMFPDPDFSDYTVQGEKFTLMDGVVGLALAPKLGNLYFQPLATDRLFSIPTSVLRKGPPAEGEELPITLAGKKSSQGLGLAVDTRDDTLFFSPVSETSIASWNPATNQQKLIAYDPEKLQFAAELMWHAEDNSVWLLSTRFQKFFRRTLSPSEVNFRLIRIHTSPVVSAGLTNTLYYK</sequence>
<evidence type="ECO:0000313" key="6">
    <source>
        <dbReference type="Proteomes" id="UP000292052"/>
    </source>
</evidence>
<gene>
    <name evidence="5" type="ORF">BDFB_000373</name>
</gene>
<accession>A0A482VC82</accession>
<evidence type="ECO:0000256" key="4">
    <source>
        <dbReference type="ARBA" id="ARBA00022729"/>
    </source>
</evidence>
<protein>
    <submittedName>
        <fullName evidence="5">Yellow-e</fullName>
    </submittedName>
</protein>
<dbReference type="Proteomes" id="UP000292052">
    <property type="component" value="Unassembled WGS sequence"/>
</dbReference>
<evidence type="ECO:0000256" key="1">
    <source>
        <dbReference type="ARBA" id="ARBA00004613"/>
    </source>
</evidence>
<dbReference type="SUPFAM" id="SSF101898">
    <property type="entry name" value="NHL repeat"/>
    <property type="match status" value="1"/>
</dbReference>
<dbReference type="InterPro" id="IPR011042">
    <property type="entry name" value="6-blade_b-propeller_TolB-like"/>
</dbReference>
<keyword evidence="6" id="KW-1185">Reference proteome</keyword>
<dbReference type="PANTHER" id="PTHR10009:SF19">
    <property type="entry name" value="RE55542P"/>
    <property type="match status" value="1"/>
</dbReference>
<dbReference type="InterPro" id="IPR017996">
    <property type="entry name" value="MRJP/yellow-related"/>
</dbReference>
<proteinExistence type="inferred from homology"/>
<comment type="subcellular location">
    <subcellularLocation>
        <location evidence="1">Secreted</location>
    </subcellularLocation>
</comment>
<feature type="non-terminal residue" evidence="5">
    <location>
        <position position="377"/>
    </location>
</feature>
<dbReference type="GO" id="GO:0005576">
    <property type="term" value="C:extracellular region"/>
    <property type="evidence" value="ECO:0007669"/>
    <property type="project" value="UniProtKB-SubCell"/>
</dbReference>
<feature type="non-terminal residue" evidence="5">
    <location>
        <position position="1"/>
    </location>
</feature>
<dbReference type="EMBL" id="QDEB01116222">
    <property type="protein sequence ID" value="RZB40748.1"/>
    <property type="molecule type" value="Genomic_DNA"/>
</dbReference>
<evidence type="ECO:0000256" key="3">
    <source>
        <dbReference type="ARBA" id="ARBA00022525"/>
    </source>
</evidence>